<feature type="non-terminal residue" evidence="1">
    <location>
        <position position="143"/>
    </location>
</feature>
<name>A0A7Z1MY94_STAHA</name>
<dbReference type="EMBL" id="PGWX01000614">
    <property type="protein sequence ID" value="PPJ68668.1"/>
    <property type="molecule type" value="Genomic_DNA"/>
</dbReference>
<gene>
    <name evidence="1" type="ORF">CV019_15120</name>
</gene>
<accession>A0A7Z1MY94</accession>
<feature type="non-terminal residue" evidence="1">
    <location>
        <position position="1"/>
    </location>
</feature>
<evidence type="ECO:0000313" key="2">
    <source>
        <dbReference type="Proteomes" id="UP000238153"/>
    </source>
</evidence>
<comment type="caution">
    <text evidence="1">The sequence shown here is derived from an EMBL/GenBank/DDBJ whole genome shotgun (WGS) entry which is preliminary data.</text>
</comment>
<dbReference type="AlphaFoldDB" id="A0A7Z1MY94"/>
<protein>
    <submittedName>
        <fullName evidence="1">Uncharacterized protein</fullName>
    </submittedName>
</protein>
<sequence>VVAAIAGQGIGEIIADHRDIGRAGLRQFFEIVFHRKIDASISNVGAFAIIFDDPVAQIIDIENVVADAAIEHVGATSAVERVLPRPAVDDVAAGIAGQHIGPAQPVDRPQIVSGSGKDIHAIVADKIFRLWHVVEADSETRFH</sequence>
<dbReference type="Proteomes" id="UP000238153">
    <property type="component" value="Unassembled WGS sequence"/>
</dbReference>
<organism evidence="1 2">
    <name type="scientific">Staphylococcus haemolyticus</name>
    <dbReference type="NCBI Taxonomy" id="1283"/>
    <lineage>
        <taxon>Bacteria</taxon>
        <taxon>Bacillati</taxon>
        <taxon>Bacillota</taxon>
        <taxon>Bacilli</taxon>
        <taxon>Bacillales</taxon>
        <taxon>Staphylococcaceae</taxon>
        <taxon>Staphylococcus</taxon>
    </lineage>
</organism>
<evidence type="ECO:0000313" key="1">
    <source>
        <dbReference type="EMBL" id="PPJ68668.1"/>
    </source>
</evidence>
<reference evidence="1 2" key="1">
    <citation type="submission" date="2017-11" db="EMBL/GenBank/DDBJ databases">
        <authorList>
            <person name="Founou R.C."/>
            <person name="Founou L."/>
            <person name="Allam M."/>
            <person name="Ismail A."/>
            <person name="Essack S.Y."/>
        </authorList>
    </citation>
    <scope>NUCLEOTIDE SEQUENCE [LARGE SCALE GENOMIC DNA]</scope>
    <source>
        <strain evidence="1 2">G811N2B1</strain>
    </source>
</reference>
<proteinExistence type="predicted"/>